<dbReference type="InterPro" id="IPR057574">
    <property type="entry name" value="nSTAND_NTPase5_dom"/>
</dbReference>
<organism evidence="3 4">
    <name type="scientific">Kitasatospora setae (strain ATCC 33774 / DSM 43861 / JCM 3304 / KCC A-0304 / NBRC 14216 / KM-6054)</name>
    <name type="common">Streptomyces setae</name>
    <dbReference type="NCBI Taxonomy" id="452652"/>
    <lineage>
        <taxon>Bacteria</taxon>
        <taxon>Bacillati</taxon>
        <taxon>Actinomycetota</taxon>
        <taxon>Actinomycetes</taxon>
        <taxon>Kitasatosporales</taxon>
        <taxon>Streptomycetaceae</taxon>
        <taxon>Kitasatospora</taxon>
    </lineage>
</organism>
<proteinExistence type="predicted"/>
<dbReference type="Gene3D" id="3.40.50.300">
    <property type="entry name" value="P-loop containing nucleotide triphosphate hydrolases"/>
    <property type="match status" value="1"/>
</dbReference>
<dbReference type="PATRIC" id="fig|452652.3.peg.883"/>
<dbReference type="HOGENOM" id="CLU_006181_0_0_11"/>
<dbReference type="InterPro" id="IPR043504">
    <property type="entry name" value="Peptidase_S1_PA_chymotrypsin"/>
</dbReference>
<dbReference type="SMART" id="SM00028">
    <property type="entry name" value="TPR"/>
    <property type="match status" value="10"/>
</dbReference>
<feature type="region of interest" description="Disordered" evidence="1">
    <location>
        <begin position="464"/>
        <end position="489"/>
    </location>
</feature>
<keyword evidence="4" id="KW-1185">Reference proteome</keyword>
<dbReference type="eggNOG" id="COG0265">
    <property type="taxonomic scope" value="Bacteria"/>
</dbReference>
<dbReference type="KEGG" id="ksk:KSE_08960"/>
<evidence type="ECO:0000256" key="1">
    <source>
        <dbReference type="SAM" id="MobiDB-lite"/>
    </source>
</evidence>
<protein>
    <recommendedName>
        <fullName evidence="2">Novel STAND NTPase 5 domain-containing protein</fullName>
    </recommendedName>
</protein>
<dbReference type="InterPro" id="IPR009003">
    <property type="entry name" value="Peptidase_S1_PA"/>
</dbReference>
<sequence>MAETRVVLVDGPHGKGSGYLIGPALVLTSAHVVEGAEAVPVHRPGDRQPTTAAVVWRGTGGGRDDAALLRVADPRWRAAGTPGARWGEFVTDLTDRACQVQGSPELAQYRATADGPARKAYTDVWQESGTVNPASLALSNRYVVDLGTPLPHWTGEVVPWGGLSGAALLCDGFVVGVVAAEVAHSEHGRLEAVPAYLLLRDASFRAALAEHGADALHLEAVEFAPLAGPESLGLAGADRSPSALLRPERETVGFHGRRDLLSDLVNWCRQDGVEALLLHGPGGQGKTRLVRELARQLVTPSDGADHGRWTAVWLRSDEELTAERLTPLQRTTRRMLVVLDYAENRLQQVGRLLAVTRPRELSFKVVLIARTDGDWWDHARELSPATAAVLGRAAAIPLPPLGEDPDGRPALYRAAALAFAARLPAAEGRTPWTALAAALPERDLADPGFANLLTLHMTALADLLDAGGPTDPPKPAGRSGLIGDPGRPDDVEQRLLGHEARYWNGLLAARGIPTDQAPDAELFRDALAAVVLLGADTPERVDGALRRVRGLADEGNRWKFGDWLAAAYPPDRTGLAHWGGLQPDRLAERFAGGRVLTRRHLLPALAAGADGPSAERMLTVLSRAAGHQPLRAELGPVLTRLCADRPDELALPALAVVPQVERPEPLLAALEALLDAPGTDIGRLEAWLDVLPDHSYHLGPWAVRLMERLVAHRRAALVGNGPDLLALVTDLRALGKGYADTGEWGRALAVVEEAIALLQPALAEHGFATELGTAHRNKLSGCLNNQALFLLSLGRPAEALAPAAQAVALNRELAERGALEKPEYLPITVGTLASVHGDLGQPQLALPLREEAVARLERLVAATGGEALAISLVRALHNLALHHNEAGRNAEALDRSRQATTLLRPLARQRPDAHQPLLAIALGTLSNCLADAGRDQEAMRAVEESVAVRRRLAEGRPAAYRDGLAQVLNSYSIALRRVGRSTEALAAVSEAVQIYEEVTERQPLPHRDMFAMTLNSYANELYTVGRAAEAVRAAERAVALYAELHRELPDAHATDHAMALCTLALCLGAADRPAESLAKLEQAVGIYRALPGHLAGPARPNLARSLNNIADAHRLAGRPAEGLPACAEGVRIARELAAEDPDAHNPLLARLLTTHAICLDKTGRREEAADLAAEAVTAATPTAAHPESAGILATLSALLGLAGRPEEALAALRVVIAAQRELALVDPDHHQPELLANLTHFQYQLVGSGRLLEGAEIAAEVLAIHRERWEAEPTPERRVALARALADLAGVLSRLDRASEAAAHITESVELWRALSRSEWNAQMPAPALALTTQVPVLWAAGRQTEALDVLEEIRAAFERTPDGDPNRHAGIAMTLTTHGALLDDLDEPSAAEVLDRAVRAARQINGSGAEAFEGIVANALTTRARVRARRRPPLPGALDDATEAVDLQHRMHQANPGRGQANPGRGQAALAAAMAVLGLCLAHDGQGEQAAETTTRAVTLLRDSEAPTGLLIVDALYLYGEVRLLTGTDLDTARAGLREAIDRLRSVAEDQPALVQPGLARCLRLRDALDARSA</sequence>
<name>E4N6A2_KITSK</name>
<evidence type="ECO:0000259" key="2">
    <source>
        <dbReference type="Pfam" id="PF25199"/>
    </source>
</evidence>
<reference evidence="3 4" key="1">
    <citation type="journal article" date="2010" name="DNA Res.">
        <title>Genome sequence of Kitasatospora setae NBRC 14216T: an evolutionary snapshot of the family Streptomycetaceae.</title>
        <authorList>
            <person name="Ichikawa N."/>
            <person name="Oguchi A."/>
            <person name="Ikeda H."/>
            <person name="Ishikawa J."/>
            <person name="Kitani S."/>
            <person name="Watanabe Y."/>
            <person name="Nakamura S."/>
            <person name="Katano Y."/>
            <person name="Kishi E."/>
            <person name="Sasagawa M."/>
            <person name="Ankai A."/>
            <person name="Fukui S."/>
            <person name="Hashimoto Y."/>
            <person name="Kamata S."/>
            <person name="Otoguro M."/>
            <person name="Tanikawa S."/>
            <person name="Nihira T."/>
            <person name="Horinouchi S."/>
            <person name="Ohnishi Y."/>
            <person name="Hayakawa M."/>
            <person name="Kuzuyama T."/>
            <person name="Arisawa A."/>
            <person name="Nomoto F."/>
            <person name="Miura H."/>
            <person name="Takahashi Y."/>
            <person name="Fujita N."/>
        </authorList>
    </citation>
    <scope>NUCLEOTIDE SEQUENCE [LARGE SCALE GENOMIC DNA]</scope>
    <source>
        <strain evidence="4">ATCC 33774 / DSM 43861 / JCM 3304 / KCC A-0304 / NBRC 14216 / KM-6054</strain>
    </source>
</reference>
<dbReference type="Proteomes" id="UP000007076">
    <property type="component" value="Chromosome"/>
</dbReference>
<dbReference type="Pfam" id="PF25199">
    <property type="entry name" value="nSTAND_NTPase5"/>
    <property type="match status" value="1"/>
</dbReference>
<dbReference type="PANTHER" id="PTHR19959">
    <property type="entry name" value="KINESIN LIGHT CHAIN"/>
    <property type="match status" value="1"/>
</dbReference>
<dbReference type="EMBL" id="AP010968">
    <property type="protein sequence ID" value="BAJ26733.1"/>
    <property type="molecule type" value="Genomic_DNA"/>
</dbReference>
<dbReference type="InterPro" id="IPR027417">
    <property type="entry name" value="P-loop_NTPase"/>
</dbReference>
<feature type="domain" description="Novel STAND NTPase 5" evidence="2">
    <location>
        <begin position="257"/>
        <end position="381"/>
    </location>
</feature>
<dbReference type="STRING" id="452652.KSE_08960"/>
<dbReference type="SUPFAM" id="SSF52540">
    <property type="entry name" value="P-loop containing nucleoside triphosphate hydrolases"/>
    <property type="match status" value="1"/>
</dbReference>
<dbReference type="SUPFAM" id="SSF48452">
    <property type="entry name" value="TPR-like"/>
    <property type="match status" value="5"/>
</dbReference>
<dbReference type="PANTHER" id="PTHR19959:SF119">
    <property type="entry name" value="FUNGAL LIPASE-LIKE DOMAIN-CONTAINING PROTEIN"/>
    <property type="match status" value="1"/>
</dbReference>
<gene>
    <name evidence="3" type="ordered locus">KSE_08960</name>
</gene>
<dbReference type="SUPFAM" id="SSF50494">
    <property type="entry name" value="Trypsin-like serine proteases"/>
    <property type="match status" value="1"/>
</dbReference>
<dbReference type="InterPro" id="IPR011990">
    <property type="entry name" value="TPR-like_helical_dom_sf"/>
</dbReference>
<dbReference type="Gene3D" id="1.25.40.10">
    <property type="entry name" value="Tetratricopeptide repeat domain"/>
    <property type="match status" value="5"/>
</dbReference>
<dbReference type="eggNOG" id="COG0457">
    <property type="taxonomic scope" value="Bacteria"/>
</dbReference>
<evidence type="ECO:0000313" key="4">
    <source>
        <dbReference type="Proteomes" id="UP000007076"/>
    </source>
</evidence>
<dbReference type="eggNOG" id="COG0470">
    <property type="taxonomic scope" value="Bacteria"/>
</dbReference>
<dbReference type="RefSeq" id="WP_014134052.1">
    <property type="nucleotide sequence ID" value="NC_016109.1"/>
</dbReference>
<accession>E4N6A2</accession>
<dbReference type="InterPro" id="IPR019734">
    <property type="entry name" value="TPR_rpt"/>
</dbReference>
<dbReference type="Gene3D" id="2.40.10.10">
    <property type="entry name" value="Trypsin-like serine proteases"/>
    <property type="match status" value="1"/>
</dbReference>
<evidence type="ECO:0000313" key="3">
    <source>
        <dbReference type="EMBL" id="BAJ26733.1"/>
    </source>
</evidence>